<feature type="compositionally biased region" description="Basic and acidic residues" evidence="2">
    <location>
        <begin position="19"/>
        <end position="32"/>
    </location>
</feature>
<dbReference type="SUPFAM" id="SSF50630">
    <property type="entry name" value="Acid proteases"/>
    <property type="match status" value="1"/>
</dbReference>
<proteinExistence type="predicted"/>
<dbReference type="OrthoDB" id="3206744at2759"/>
<sequence length="720" mass="81100">MSTSEIPQADENQSAELNHITEEADQSFRDEEPVIVDEPATSPVASQYDGSQYDPDDYVVEDFGYLSDHNASDSSHDHNNRSKNYEYHEEFRPYLLDDYFGTEEELNRLYFRAAANHAADIASVLGEQQPDDQERLHIRDLVRPSSPSSDSGSMPSLQAATPIYFDERPDNIYFAGLISMAEETFSFALPQDGLEVLDSGYHSENSGSDSMPSLTTISDASSMFVPEDIADWYFCDLLAMVNCLLDDDDYDFYDDDPYLEISIESDNWDEQAGRFLLIHAEEDEDQTSEEESQDESTSAAEVIVSSQTIGELYHTLDEQRFTAIVSDHLRELERQLNVIQLERDQTQARFLHTRDELITSRRQLNALTGDGQPTAFDGVINRMEGPSSRPYTRSVARFDRVRASLDRAEGENRRLQTHVDLALDQIDHLRRDLQLIHHAVAEWVPRNSVLQILGNASGRFDARDRHTHRVMETWNERPRGSPAVLPPDPTLLVDEQRVTQEATQEAARRRERRRDDPPGTNTPPQGDRDPDDALMAIAEASNPPARRAAIRPQGTARERPLARGFSMALRATVNGLAASVLLDTGSTINAVSPEFTRVARLQPFELSNPISLQLGCVGSRSKANFGVEDDIHIDGVKHRVYMDVVNVPKYDIVLGLPFMHQVQMILDFRRYTITISGRSIPIVRGEGPGQRNETNRNRQRPNRGVADGASVHSVRMAETD</sequence>
<protein>
    <submittedName>
        <fullName evidence="3">Retroviral-like aspartic protease</fullName>
    </submittedName>
</protein>
<dbReference type="AlphaFoldDB" id="A0A9P3GCQ1"/>
<dbReference type="CDD" id="cd00303">
    <property type="entry name" value="retropepsin_like"/>
    <property type="match status" value="1"/>
</dbReference>
<dbReference type="GO" id="GO:0006508">
    <property type="term" value="P:proteolysis"/>
    <property type="evidence" value="ECO:0007669"/>
    <property type="project" value="UniProtKB-KW"/>
</dbReference>
<keyword evidence="1" id="KW-0064">Aspartyl protease</keyword>
<feature type="region of interest" description="Disordered" evidence="2">
    <location>
        <begin position="472"/>
        <end position="531"/>
    </location>
</feature>
<reference evidence="3 4" key="1">
    <citation type="submission" date="2021-08" db="EMBL/GenBank/DDBJ databases">
        <title>Draft Genome Sequence of Phanerochaete sordida strain YK-624.</title>
        <authorList>
            <person name="Mori T."/>
            <person name="Dohra H."/>
            <person name="Suzuki T."/>
            <person name="Kawagishi H."/>
            <person name="Hirai H."/>
        </authorList>
    </citation>
    <scope>NUCLEOTIDE SEQUENCE [LARGE SCALE GENOMIC DNA]</scope>
    <source>
        <strain evidence="3 4">YK-624</strain>
    </source>
</reference>
<accession>A0A9P3GCQ1</accession>
<organism evidence="3 4">
    <name type="scientific">Phanerochaete sordida</name>
    <dbReference type="NCBI Taxonomy" id="48140"/>
    <lineage>
        <taxon>Eukaryota</taxon>
        <taxon>Fungi</taxon>
        <taxon>Dikarya</taxon>
        <taxon>Basidiomycota</taxon>
        <taxon>Agaricomycotina</taxon>
        <taxon>Agaricomycetes</taxon>
        <taxon>Polyporales</taxon>
        <taxon>Phanerochaetaceae</taxon>
        <taxon>Phanerochaete</taxon>
    </lineage>
</organism>
<feature type="region of interest" description="Disordered" evidence="2">
    <location>
        <begin position="1"/>
        <end position="54"/>
    </location>
</feature>
<keyword evidence="1" id="KW-0378">Hydrolase</keyword>
<gene>
    <name evidence="3" type="ORF">PsYK624_081010</name>
</gene>
<dbReference type="PROSITE" id="PS00141">
    <property type="entry name" value="ASP_PROTEASE"/>
    <property type="match status" value="1"/>
</dbReference>
<evidence type="ECO:0000256" key="1">
    <source>
        <dbReference type="ARBA" id="ARBA00022750"/>
    </source>
</evidence>
<name>A0A9P3GCQ1_9APHY</name>
<dbReference type="GO" id="GO:0004190">
    <property type="term" value="F:aspartic-type endopeptidase activity"/>
    <property type="evidence" value="ECO:0007669"/>
    <property type="project" value="UniProtKB-KW"/>
</dbReference>
<dbReference type="Gene3D" id="2.40.70.10">
    <property type="entry name" value="Acid Proteases"/>
    <property type="match status" value="1"/>
</dbReference>
<evidence type="ECO:0000256" key="2">
    <source>
        <dbReference type="SAM" id="MobiDB-lite"/>
    </source>
</evidence>
<dbReference type="Pfam" id="PF08284">
    <property type="entry name" value="RVP_2"/>
    <property type="match status" value="1"/>
</dbReference>
<dbReference type="InterPro" id="IPR021109">
    <property type="entry name" value="Peptidase_aspartic_dom_sf"/>
</dbReference>
<feature type="compositionally biased region" description="Polar residues" evidence="2">
    <location>
        <begin position="1"/>
        <end position="16"/>
    </location>
</feature>
<comment type="caution">
    <text evidence="3">The sequence shown here is derived from an EMBL/GenBank/DDBJ whole genome shotgun (WGS) entry which is preliminary data.</text>
</comment>
<dbReference type="Proteomes" id="UP000703269">
    <property type="component" value="Unassembled WGS sequence"/>
</dbReference>
<evidence type="ECO:0000313" key="3">
    <source>
        <dbReference type="EMBL" id="GJE91949.1"/>
    </source>
</evidence>
<evidence type="ECO:0000313" key="4">
    <source>
        <dbReference type="Proteomes" id="UP000703269"/>
    </source>
</evidence>
<feature type="region of interest" description="Disordered" evidence="2">
    <location>
        <begin position="540"/>
        <end position="559"/>
    </location>
</feature>
<feature type="region of interest" description="Disordered" evidence="2">
    <location>
        <begin position="682"/>
        <end position="720"/>
    </location>
</feature>
<keyword evidence="4" id="KW-1185">Reference proteome</keyword>
<dbReference type="EMBL" id="BPQB01000023">
    <property type="protein sequence ID" value="GJE91949.1"/>
    <property type="molecule type" value="Genomic_DNA"/>
</dbReference>
<keyword evidence="3" id="KW-0645">Protease</keyword>
<dbReference type="InterPro" id="IPR001969">
    <property type="entry name" value="Aspartic_peptidase_AS"/>
</dbReference>